<dbReference type="CDD" id="cd06186">
    <property type="entry name" value="NOX_Duox_like_FAD_NADP"/>
    <property type="match status" value="1"/>
</dbReference>
<evidence type="ECO:0000256" key="9">
    <source>
        <dbReference type="SAM" id="Phobius"/>
    </source>
</evidence>
<keyword evidence="13" id="KW-1185">Reference proteome</keyword>
<evidence type="ECO:0000259" key="11">
    <source>
        <dbReference type="PROSITE" id="PS51384"/>
    </source>
</evidence>
<dbReference type="GO" id="GO:0006826">
    <property type="term" value="P:iron ion transport"/>
    <property type="evidence" value="ECO:0007669"/>
    <property type="project" value="TreeGrafter"/>
</dbReference>
<dbReference type="EMBL" id="LCTW02000009">
    <property type="protein sequence ID" value="KXX82715.1"/>
    <property type="molecule type" value="Genomic_DNA"/>
</dbReference>
<evidence type="ECO:0000256" key="7">
    <source>
        <dbReference type="ARBA" id="ARBA00023180"/>
    </source>
</evidence>
<dbReference type="Gene3D" id="3.40.50.80">
    <property type="entry name" value="Nucleotide-binding domain of ferredoxin-NADP reductase (FNR) module"/>
    <property type="match status" value="1"/>
</dbReference>
<dbReference type="PANTHER" id="PTHR32361:SF9">
    <property type="entry name" value="FERRIC REDUCTASE TRANSMEMBRANE COMPONENT 3-RELATED"/>
    <property type="match status" value="1"/>
</dbReference>
<feature type="chain" id="PRO_5008044004" evidence="10">
    <location>
        <begin position="23"/>
        <end position="707"/>
    </location>
</feature>
<feature type="transmembrane region" description="Helical" evidence="9">
    <location>
        <begin position="316"/>
        <end position="336"/>
    </location>
</feature>
<feature type="transmembrane region" description="Helical" evidence="9">
    <location>
        <begin position="407"/>
        <end position="424"/>
    </location>
</feature>
<evidence type="ECO:0000313" key="12">
    <source>
        <dbReference type="EMBL" id="KXX82715.1"/>
    </source>
</evidence>
<keyword evidence="3 9" id="KW-0812">Transmembrane</keyword>
<evidence type="ECO:0000256" key="4">
    <source>
        <dbReference type="ARBA" id="ARBA00022989"/>
    </source>
</evidence>
<accession>A0A175WGM4</accession>
<evidence type="ECO:0000313" key="13">
    <source>
        <dbReference type="Proteomes" id="UP000078237"/>
    </source>
</evidence>
<dbReference type="SFLD" id="SFLDS00052">
    <property type="entry name" value="Ferric_Reductase_Domain"/>
    <property type="match status" value="1"/>
</dbReference>
<dbReference type="InterPro" id="IPR039261">
    <property type="entry name" value="FNR_nucleotide-bd"/>
</dbReference>
<feature type="transmembrane region" description="Helical" evidence="9">
    <location>
        <begin position="274"/>
        <end position="295"/>
    </location>
</feature>
<organism evidence="12 13">
    <name type="scientific">Madurella mycetomatis</name>
    <dbReference type="NCBI Taxonomy" id="100816"/>
    <lineage>
        <taxon>Eukaryota</taxon>
        <taxon>Fungi</taxon>
        <taxon>Dikarya</taxon>
        <taxon>Ascomycota</taxon>
        <taxon>Pezizomycotina</taxon>
        <taxon>Sordariomycetes</taxon>
        <taxon>Sordariomycetidae</taxon>
        <taxon>Sordariales</taxon>
        <taxon>Sordariales incertae sedis</taxon>
        <taxon>Madurella</taxon>
    </lineage>
</organism>
<feature type="transmembrane region" description="Helical" evidence="9">
    <location>
        <begin position="173"/>
        <end position="197"/>
    </location>
</feature>
<comment type="caution">
    <text evidence="12">The sequence shown here is derived from an EMBL/GenBank/DDBJ whole genome shotgun (WGS) entry which is preliminary data.</text>
</comment>
<evidence type="ECO:0000256" key="5">
    <source>
        <dbReference type="ARBA" id="ARBA00023065"/>
    </source>
</evidence>
<dbReference type="OrthoDB" id="167398at2759"/>
<keyword evidence="6 9" id="KW-0472">Membrane</keyword>
<dbReference type="AlphaFoldDB" id="A0A175WGM4"/>
<comment type="subcellular location">
    <subcellularLocation>
        <location evidence="1">Membrane</location>
        <topology evidence="1">Multi-pass membrane protein</topology>
    </subcellularLocation>
</comment>
<keyword evidence="2" id="KW-0813">Transport</keyword>
<sequence>MRPTPSLLLLGLGCGLPCRAQAGLPGITSPIDDPACAYACTRSLANFGLECSVEDHSDHGGHGHGPPIYTSPECRANDDAYLTSLAWCLNTKCAEYNVPTSRLQSIWEHEATGDVSVPAKWSYAEALLNVDEPPTRQLVMGDTLNTTSLAPESWETVFNTAVVMAYETTMESIYGLILLLAGFAVPIVLNLLGYLPWMNTILDKIRPYMVYPSLIGKYHVNPLPFLLGNVPTVGQALFIALLIVLNVLVTAIGYHSAPSHLWLLNQWQQTVGFLMYRTGVLSYAMIPLVILFAGRNNILLWLTNWSHSTYLLLHRWIARLFLLQALLHSILAVILYKDLGIYDVEATLDYWAWGVTATVLGCATLFVSALYIRRRWYEIFLLAHIAIAVIIIVGCWYHVVLRFPPEGAGFATWIYIAIAVWAFDRAARLARIVKTGIRRANVVEIGDGYVRVDVEGVRWGTSPGRHVYVHFPTINPFRPWESHPFSILPTSLFHRRQPSSLSTPDRSSNDDGDVERHGSNDIEKETGTTVVAGAGPVGMPHTVDKTTAGLTLFIRKSSGMTRSLPSSHTGLLTLLDGPYPNNKTSAVLGCDRVLLIAGGIGITGVLPWVDSHPSVKLAWSVKESARCLVTAMDTVLGRIADEDKEVRVGQRLDIEALLTHEIQAGWQKIGVVACGPGGLCDDTRAVVTAAGRKHKTIFVLEVDAYSW</sequence>
<dbReference type="SUPFAM" id="SSF52343">
    <property type="entry name" value="Ferredoxin reductase-like, C-terminal NADP-linked domain"/>
    <property type="match status" value="1"/>
</dbReference>
<dbReference type="SFLD" id="SFLDG01168">
    <property type="entry name" value="Ferric_reductase_subgroup_(FRE"/>
    <property type="match status" value="1"/>
</dbReference>
<name>A0A175WGM4_9PEZI</name>
<dbReference type="GO" id="GO:0000293">
    <property type="term" value="F:ferric-chelate reductase activity"/>
    <property type="evidence" value="ECO:0007669"/>
    <property type="project" value="TreeGrafter"/>
</dbReference>
<protein>
    <submittedName>
        <fullName evidence="12">Ferric/cupric reductase transmembrane component 1</fullName>
    </submittedName>
</protein>
<keyword evidence="7" id="KW-0325">Glycoprotein</keyword>
<feature type="region of interest" description="Disordered" evidence="8">
    <location>
        <begin position="496"/>
        <end position="540"/>
    </location>
</feature>
<dbReference type="GO" id="GO:0005886">
    <property type="term" value="C:plasma membrane"/>
    <property type="evidence" value="ECO:0007669"/>
    <property type="project" value="TreeGrafter"/>
</dbReference>
<dbReference type="PROSITE" id="PS51384">
    <property type="entry name" value="FAD_FR"/>
    <property type="match status" value="1"/>
</dbReference>
<keyword evidence="4 9" id="KW-1133">Transmembrane helix</keyword>
<feature type="signal peptide" evidence="10">
    <location>
        <begin position="1"/>
        <end position="22"/>
    </location>
</feature>
<evidence type="ECO:0000256" key="6">
    <source>
        <dbReference type="ARBA" id="ARBA00023136"/>
    </source>
</evidence>
<dbReference type="VEuPathDB" id="FungiDB:MMYC01_200844"/>
<dbReference type="InterPro" id="IPR013112">
    <property type="entry name" value="FAD-bd_8"/>
</dbReference>
<gene>
    <name evidence="12" type="ORF">MMYC01_200844</name>
</gene>
<dbReference type="InterPro" id="IPR017927">
    <property type="entry name" value="FAD-bd_FR_type"/>
</dbReference>
<feature type="domain" description="FAD-binding FR-type" evidence="11">
    <location>
        <begin position="422"/>
        <end position="585"/>
    </location>
</feature>
<evidence type="ECO:0000256" key="10">
    <source>
        <dbReference type="SAM" id="SignalP"/>
    </source>
</evidence>
<feature type="transmembrane region" description="Helical" evidence="9">
    <location>
        <begin position="236"/>
        <end position="254"/>
    </location>
</feature>
<keyword evidence="10" id="KW-0732">Signal</keyword>
<feature type="compositionally biased region" description="Basic and acidic residues" evidence="8">
    <location>
        <begin position="514"/>
        <end position="526"/>
    </location>
</feature>
<evidence type="ECO:0000256" key="8">
    <source>
        <dbReference type="SAM" id="MobiDB-lite"/>
    </source>
</evidence>
<dbReference type="GO" id="GO:0006879">
    <property type="term" value="P:intracellular iron ion homeostasis"/>
    <property type="evidence" value="ECO:0007669"/>
    <property type="project" value="TreeGrafter"/>
</dbReference>
<dbReference type="Proteomes" id="UP000078237">
    <property type="component" value="Unassembled WGS sequence"/>
</dbReference>
<evidence type="ECO:0000256" key="1">
    <source>
        <dbReference type="ARBA" id="ARBA00004141"/>
    </source>
</evidence>
<proteinExistence type="predicted"/>
<dbReference type="PANTHER" id="PTHR32361">
    <property type="entry name" value="FERRIC/CUPRIC REDUCTASE TRANSMEMBRANE COMPONENT"/>
    <property type="match status" value="1"/>
</dbReference>
<feature type="transmembrane region" description="Helical" evidence="9">
    <location>
        <begin position="379"/>
        <end position="401"/>
    </location>
</feature>
<feature type="transmembrane region" description="Helical" evidence="9">
    <location>
        <begin position="351"/>
        <end position="372"/>
    </location>
</feature>
<dbReference type="InterPro" id="IPR051410">
    <property type="entry name" value="Ferric/Cupric_Reductase"/>
</dbReference>
<dbReference type="Pfam" id="PF08022">
    <property type="entry name" value="FAD_binding_8"/>
    <property type="match status" value="1"/>
</dbReference>
<dbReference type="STRING" id="100816.A0A175WGM4"/>
<dbReference type="GO" id="GO:0015677">
    <property type="term" value="P:copper ion import"/>
    <property type="evidence" value="ECO:0007669"/>
    <property type="project" value="TreeGrafter"/>
</dbReference>
<dbReference type="Pfam" id="PF01794">
    <property type="entry name" value="Ferric_reduct"/>
    <property type="match status" value="1"/>
</dbReference>
<feature type="compositionally biased region" description="Low complexity" evidence="8">
    <location>
        <begin position="527"/>
        <end position="538"/>
    </location>
</feature>
<reference evidence="12 13" key="1">
    <citation type="journal article" date="2016" name="Genome Announc.">
        <title>Genome Sequence of Madurella mycetomatis mm55, Isolated from a Human Mycetoma Case in Sudan.</title>
        <authorList>
            <person name="Smit S."/>
            <person name="Derks M.F."/>
            <person name="Bervoets S."/>
            <person name="Fahal A."/>
            <person name="van Leeuwen W."/>
            <person name="van Belkum A."/>
            <person name="van de Sande W.W."/>
        </authorList>
    </citation>
    <scope>NUCLEOTIDE SEQUENCE [LARGE SCALE GENOMIC DNA]</scope>
    <source>
        <strain evidence="13">mm55</strain>
    </source>
</reference>
<keyword evidence="5" id="KW-0406">Ion transport</keyword>
<evidence type="ECO:0000256" key="3">
    <source>
        <dbReference type="ARBA" id="ARBA00022692"/>
    </source>
</evidence>
<dbReference type="InterPro" id="IPR013130">
    <property type="entry name" value="Fe3_Rdtase_TM_dom"/>
</dbReference>
<evidence type="ECO:0000256" key="2">
    <source>
        <dbReference type="ARBA" id="ARBA00022448"/>
    </source>
</evidence>